<dbReference type="Gene3D" id="1.20.58.1370">
    <property type="match status" value="1"/>
</dbReference>
<comment type="subcellular location">
    <subcellularLocation>
        <location evidence="1">Nucleus</location>
        <location evidence="1">Nuclear pore complex</location>
    </subcellularLocation>
</comment>
<dbReference type="Gene3D" id="2.10.110.20">
    <property type="match status" value="1"/>
</dbReference>
<dbReference type="Pfam" id="PF05064">
    <property type="entry name" value="Nsp1_C"/>
    <property type="match status" value="1"/>
</dbReference>
<evidence type="ECO:0000256" key="7">
    <source>
        <dbReference type="ARBA" id="ARBA00023132"/>
    </source>
</evidence>
<dbReference type="GO" id="GO:0044613">
    <property type="term" value="C:nuclear pore central transport channel"/>
    <property type="evidence" value="ECO:0000318"/>
    <property type="project" value="GO_Central"/>
</dbReference>
<evidence type="ECO:0000256" key="2">
    <source>
        <dbReference type="ARBA" id="ARBA00005911"/>
    </source>
</evidence>
<dbReference type="InterPro" id="IPR046941">
    <property type="entry name" value="KDM6_GATAL_sf"/>
</dbReference>
<protein>
    <submittedName>
        <fullName evidence="9">JmjC domain-containing protein</fullName>
    </submittedName>
</protein>
<dbReference type="SUPFAM" id="SSF51197">
    <property type="entry name" value="Clavaminate synthase-like"/>
    <property type="match status" value="1"/>
</dbReference>
<dbReference type="Proteomes" id="UP000005239">
    <property type="component" value="Unassembled WGS sequence"/>
</dbReference>
<dbReference type="InterPro" id="IPR026010">
    <property type="entry name" value="NSP1/NUP62"/>
</dbReference>
<keyword evidence="3" id="KW-0813">Transport</keyword>
<dbReference type="Gene3D" id="1.20.5.170">
    <property type="match status" value="1"/>
</dbReference>
<evidence type="ECO:0000256" key="5">
    <source>
        <dbReference type="ARBA" id="ARBA00022927"/>
    </source>
</evidence>
<keyword evidence="8" id="KW-0539">Nucleus</keyword>
<keyword evidence="7" id="KW-0906">Nuclear pore complex</keyword>
<evidence type="ECO:0000313" key="9">
    <source>
        <dbReference type="EnsemblMetazoa" id="PPA38482.1"/>
    </source>
</evidence>
<gene>
    <name evidence="9" type="primary">WBGene00276851</name>
</gene>
<dbReference type="GO" id="GO:0006405">
    <property type="term" value="P:RNA export from nucleus"/>
    <property type="evidence" value="ECO:0000318"/>
    <property type="project" value="GO_Central"/>
</dbReference>
<keyword evidence="10" id="KW-1185">Reference proteome</keyword>
<dbReference type="GO" id="GO:0017056">
    <property type="term" value="F:structural constituent of nuclear pore"/>
    <property type="evidence" value="ECO:0000318"/>
    <property type="project" value="GO_Central"/>
</dbReference>
<dbReference type="InterPro" id="IPR003347">
    <property type="entry name" value="JmjC_dom"/>
</dbReference>
<accession>A0A8R1UW49</accession>
<evidence type="ECO:0000256" key="4">
    <source>
        <dbReference type="ARBA" id="ARBA00022816"/>
    </source>
</evidence>
<keyword evidence="4" id="KW-0509">mRNA transport</keyword>
<dbReference type="Gene3D" id="2.60.120.650">
    <property type="entry name" value="Cupin"/>
    <property type="match status" value="1"/>
</dbReference>
<dbReference type="PANTHER" id="PTHR12084:SF0">
    <property type="entry name" value="NUCLEAR PORE GLYCOPROTEIN P62"/>
    <property type="match status" value="1"/>
</dbReference>
<sequence length="1523" mass="157395">MEVVIFMTSIVTIQMFGQGAFGSGSKPVFGAAATTASATPTFSFGAGAISTAGTGGSLFGAPATTTTAPAASTFSFGAAAPATGGTSLFGAKPAFGAPAATTTASSSLFGSTAPATTGSSLFGAAPATGTSLFGSAAPAAPAAGGSSLFGSTPASTTGTSLFGQPAATTAPSGGFSFGASTTAAPAAGGGGIFGSTTAAAPAAAGGLFGSTAAAPAATTTSLFGAPAAPAAPAATGGLFGSTATVTPAAGGTSLFGTPATTTTTGGTSLFGSTAAPAATGTSLFGTPAATTAAASATGGLFGAPAAPTTTAATGGLFGAPATTAAAALTTGSLFGSTATPAATTTGGIFGAAPAAPAATGTSLFGAAPAAAPSTGLFGAPAATTTAAPTGGLFGASATTTTAVPTTGGLFGAAPTPAAPTATGLFGTAAPAAATTSAPSLFGTPTGTTAAPAAATGGLFGAKPAAAAATPSGGGLFGTTPATTTATTAAPATGGLFGAPVATSTPVAAAAPTSATTLFGAPATAAPAAAAVTTAAATPLFGTPATTKAPTAGTPLFGSAAATTTSAPATSGLFGTPSTTSTAPSGTATTSTSSAAGLLFGASKPTTTTASPLTIGSTAPSVSVSAVGGATTTTTAPTLTAISTTNPLLYGELETILVGLTADFDAQEKMFLAQSVEVNAYDRVVRENETKILAVDDELRTLEDARDQINHNIDFIENQNTELEKMVMELEAKLRLPEWSDQDRLLPLDMSCATAADVQRHNIMNLLTSVDSQTKNVEGDIEDIVKHLTSLRSSHDTVDACADSTNLDQVCLILHKQMGSLAWIEQKTEELQSRARMNGSVPPPPFSLLSRLSLSAAVCNEFTIKAERLKTLVDERVDGIQRGNGLTFGVFDECPPLVDLSFYKHPTPSQPIDLHPQVAVFEMALKYDAKHDPQPLPTSPVDPICHPSNIPEAFYSGTGRFPEKGRYFLPCVNAFRFNVDLMTQVKNRMEDGVWDRENPTKLPVGGEDAYKKYSIEYALALARVTNGDYEELDGYWGKEYNKPHFAEGEWLVLWQEEVAGLSQTDWIRHNVCMKCIAPLVEKYVMQLYDLTAPRQLKWLLRRLEINLVIYLIQVDSSYNFASGRMEAFCGRHPISIVRGLPLGIDMNLYSIDALSSLHPRMPIKLYSQKKQEPDMNVDDRGNPTWESINVGSQSTLKTQVCYMKEVQKKEGSIGGKRSKKDETVLFGVANHSEFPQVFDKQIQELQKFPSLFRPSQPTDIHSLMGFEWDGLTGAYAYLKVAGFRTTGHEEDGGVPSINIAVDTGTSECICCHLTYVKEVQEMAMKKGLEYPQSSIWPDYRELERNGVPVIRFTQKPGDLVYTGAGTLHWVQGQSMGLNIAWSSGKLHSSIPLERTVWRIAAMGRKWEKKVFFELRGLLVRSLSHRMMVERWLVDSGMLAVEMSAAEIEDRFNCDSCQMNQDEFNKRFACEECQIEVFAIVFFTRPDNEVRCFHCAEANGGIKSHIVRRQGPTQHLSDIFDGFRL</sequence>
<name>A0A2A6CZG2_PRIPA</name>
<evidence type="ECO:0000256" key="1">
    <source>
        <dbReference type="ARBA" id="ARBA00004567"/>
    </source>
</evidence>
<comment type="similarity">
    <text evidence="2">Belongs to the nucleoporin NSP1/NUP62 family.</text>
</comment>
<keyword evidence="6" id="KW-0811">Translocation</keyword>
<evidence type="ECO:0000256" key="6">
    <source>
        <dbReference type="ARBA" id="ARBA00023010"/>
    </source>
</evidence>
<dbReference type="EnsemblMetazoa" id="PPA38482.1">
    <property type="protein sequence ID" value="PPA38482.1"/>
    <property type="gene ID" value="WBGene00276851"/>
</dbReference>
<organism evidence="9 10">
    <name type="scientific">Pristionchus pacificus</name>
    <name type="common">Parasitic nematode worm</name>
    <dbReference type="NCBI Taxonomy" id="54126"/>
    <lineage>
        <taxon>Eukaryota</taxon>
        <taxon>Metazoa</taxon>
        <taxon>Ecdysozoa</taxon>
        <taxon>Nematoda</taxon>
        <taxon>Chromadorea</taxon>
        <taxon>Rhabditida</taxon>
        <taxon>Rhabditina</taxon>
        <taxon>Diplogasteromorpha</taxon>
        <taxon>Diplogasteroidea</taxon>
        <taxon>Neodiplogasteridae</taxon>
        <taxon>Pristionchus</taxon>
    </lineage>
</organism>
<dbReference type="Pfam" id="PF02373">
    <property type="entry name" value="JmjC"/>
    <property type="match status" value="1"/>
</dbReference>
<reference evidence="10" key="1">
    <citation type="journal article" date="2008" name="Nat. Genet.">
        <title>The Pristionchus pacificus genome provides a unique perspective on nematode lifestyle and parasitism.</title>
        <authorList>
            <person name="Dieterich C."/>
            <person name="Clifton S.W."/>
            <person name="Schuster L.N."/>
            <person name="Chinwalla A."/>
            <person name="Delehaunty K."/>
            <person name="Dinkelacker I."/>
            <person name="Fulton L."/>
            <person name="Fulton R."/>
            <person name="Godfrey J."/>
            <person name="Minx P."/>
            <person name="Mitreva M."/>
            <person name="Roeseler W."/>
            <person name="Tian H."/>
            <person name="Witte H."/>
            <person name="Yang S.P."/>
            <person name="Wilson R.K."/>
            <person name="Sommer R.J."/>
        </authorList>
    </citation>
    <scope>NUCLEOTIDE SEQUENCE [LARGE SCALE GENOMIC DNA]</scope>
    <source>
        <strain evidence="10">PS312</strain>
    </source>
</reference>
<dbReference type="GO" id="GO:0006606">
    <property type="term" value="P:protein import into nucleus"/>
    <property type="evidence" value="ECO:0000318"/>
    <property type="project" value="GO_Central"/>
</dbReference>
<dbReference type="InterPro" id="IPR025574">
    <property type="entry name" value="Nucleoporin_FG_rpt"/>
</dbReference>
<dbReference type="OrthoDB" id="344345at2759"/>
<dbReference type="SMART" id="SM00558">
    <property type="entry name" value="JmjC"/>
    <property type="match status" value="1"/>
</dbReference>
<dbReference type="PROSITE" id="PS51184">
    <property type="entry name" value="JMJC"/>
    <property type="match status" value="1"/>
</dbReference>
<evidence type="ECO:0000256" key="8">
    <source>
        <dbReference type="ARBA" id="ARBA00023242"/>
    </source>
</evidence>
<reference evidence="9" key="2">
    <citation type="submission" date="2022-06" db="UniProtKB">
        <authorList>
            <consortium name="EnsemblMetazoa"/>
        </authorList>
    </citation>
    <scope>IDENTIFICATION</scope>
    <source>
        <strain evidence="9">PS312</strain>
    </source>
</reference>
<proteinExistence type="inferred from homology"/>
<dbReference type="GO" id="GO:0005543">
    <property type="term" value="F:phospholipid binding"/>
    <property type="evidence" value="ECO:0000318"/>
    <property type="project" value="GO_Central"/>
</dbReference>
<accession>A0A2A6CZG2</accession>
<dbReference type="PANTHER" id="PTHR12084">
    <property type="entry name" value="NUCLEAR PORE GLYCOPROTEIN P62-RELATED"/>
    <property type="match status" value="1"/>
</dbReference>
<evidence type="ECO:0000256" key="3">
    <source>
        <dbReference type="ARBA" id="ARBA00022448"/>
    </source>
</evidence>
<dbReference type="Pfam" id="PF13634">
    <property type="entry name" value="Nucleoporin_FG"/>
    <property type="match status" value="4"/>
</dbReference>
<evidence type="ECO:0000313" key="10">
    <source>
        <dbReference type="Proteomes" id="UP000005239"/>
    </source>
</evidence>
<keyword evidence="5" id="KW-0653">Protein transport</keyword>
<dbReference type="InterPro" id="IPR007758">
    <property type="entry name" value="Nucleoporin_NSP1_C"/>
</dbReference>
<dbReference type="FunFam" id="2.60.120.650:FF:000090">
    <property type="entry name" value="Mitochondrial carrier protein"/>
    <property type="match status" value="1"/>
</dbReference>
<dbReference type="GO" id="GO:0051028">
    <property type="term" value="P:mRNA transport"/>
    <property type="evidence" value="ECO:0007669"/>
    <property type="project" value="UniProtKB-KW"/>
</dbReference>